<reference evidence="10 11" key="1">
    <citation type="submission" date="2016-07" db="EMBL/GenBank/DDBJ databases">
        <title>Revisiting the taxonomy of the Elizabethkingia Genus using Whole-Genome Sequencing, Optical Mapping, and MALDI-TOF, along with proposal of three novel Elizabethkingia species: Elizabethkingia bruuniana sp. nov., Elizabethkingia ursingii sp. nov., and Elizabethkingia occulta sp. nov.</title>
        <authorList>
            <person name="Nicholson A.C."/>
        </authorList>
    </citation>
    <scope>NUCLEOTIDE SEQUENCE [LARGE SCALE GENOMIC DNA]</scope>
    <source>
        <strain evidence="10 11">F3201</strain>
    </source>
</reference>
<dbReference type="Gene3D" id="2.170.130.10">
    <property type="entry name" value="TonB-dependent receptor, plug domain"/>
    <property type="match status" value="1"/>
</dbReference>
<organism evidence="10 11">
    <name type="scientific">Elizabethkingia anophelis</name>
    <dbReference type="NCBI Taxonomy" id="1117645"/>
    <lineage>
        <taxon>Bacteria</taxon>
        <taxon>Pseudomonadati</taxon>
        <taxon>Bacteroidota</taxon>
        <taxon>Flavobacteriia</taxon>
        <taxon>Flavobacteriales</taxon>
        <taxon>Weeksellaceae</taxon>
        <taxon>Elizabethkingia</taxon>
    </lineage>
</organism>
<dbReference type="EMBL" id="CP016374">
    <property type="protein sequence ID" value="AQX03513.1"/>
    <property type="molecule type" value="Genomic_DNA"/>
</dbReference>
<comment type="similarity">
    <text evidence="8">Belongs to the TonB-dependent receptor family.</text>
</comment>
<evidence type="ECO:0000256" key="2">
    <source>
        <dbReference type="ARBA" id="ARBA00022448"/>
    </source>
</evidence>
<dbReference type="AlphaFoldDB" id="A0AAU8VGE7"/>
<evidence type="ECO:0000256" key="3">
    <source>
        <dbReference type="ARBA" id="ARBA00022452"/>
    </source>
</evidence>
<dbReference type="InterPro" id="IPR037066">
    <property type="entry name" value="Plug_dom_sf"/>
</dbReference>
<dbReference type="GO" id="GO:0044718">
    <property type="term" value="P:siderophore transmembrane transport"/>
    <property type="evidence" value="ECO:0007669"/>
    <property type="project" value="TreeGrafter"/>
</dbReference>
<keyword evidence="7 8" id="KW-0998">Cell outer membrane</keyword>
<keyword evidence="5" id="KW-0732">Signal</keyword>
<dbReference type="Gene3D" id="2.40.170.20">
    <property type="entry name" value="TonB-dependent receptor, beta-barrel domain"/>
    <property type="match status" value="1"/>
</dbReference>
<dbReference type="InterPro" id="IPR012910">
    <property type="entry name" value="Plug_dom"/>
</dbReference>
<dbReference type="PROSITE" id="PS52016">
    <property type="entry name" value="TONB_DEPENDENT_REC_3"/>
    <property type="match status" value="1"/>
</dbReference>
<dbReference type="PANTHER" id="PTHR30069">
    <property type="entry name" value="TONB-DEPENDENT OUTER MEMBRANE RECEPTOR"/>
    <property type="match status" value="1"/>
</dbReference>
<comment type="subcellular location">
    <subcellularLocation>
        <location evidence="1 8">Cell outer membrane</location>
        <topology evidence="1 8">Multi-pass membrane protein</topology>
    </subcellularLocation>
</comment>
<gene>
    <name evidence="10" type="ORF">BBD32_05985</name>
</gene>
<keyword evidence="3 8" id="KW-1134">Transmembrane beta strand</keyword>
<dbReference type="InterPro" id="IPR039426">
    <property type="entry name" value="TonB-dep_rcpt-like"/>
</dbReference>
<feature type="domain" description="TonB-dependent receptor plug" evidence="9">
    <location>
        <begin position="42"/>
        <end position="141"/>
    </location>
</feature>
<dbReference type="GO" id="GO:0009279">
    <property type="term" value="C:cell outer membrane"/>
    <property type="evidence" value="ECO:0007669"/>
    <property type="project" value="UniProtKB-SubCell"/>
</dbReference>
<evidence type="ECO:0000256" key="7">
    <source>
        <dbReference type="ARBA" id="ARBA00023237"/>
    </source>
</evidence>
<protein>
    <recommendedName>
        <fullName evidence="9">TonB-dependent receptor plug domain-containing protein</fullName>
    </recommendedName>
</protein>
<dbReference type="Pfam" id="PF07715">
    <property type="entry name" value="Plug"/>
    <property type="match status" value="1"/>
</dbReference>
<dbReference type="PANTHER" id="PTHR30069:SF29">
    <property type="entry name" value="HEMOGLOBIN AND HEMOGLOBIN-HAPTOGLOBIN-BINDING PROTEIN 1-RELATED"/>
    <property type="match status" value="1"/>
</dbReference>
<evidence type="ECO:0000256" key="8">
    <source>
        <dbReference type="PROSITE-ProRule" id="PRU01360"/>
    </source>
</evidence>
<keyword evidence="6 8" id="KW-0472">Membrane</keyword>
<evidence type="ECO:0000313" key="10">
    <source>
        <dbReference type="EMBL" id="AQX03513.1"/>
    </source>
</evidence>
<evidence type="ECO:0000259" key="9">
    <source>
        <dbReference type="Pfam" id="PF07715"/>
    </source>
</evidence>
<evidence type="ECO:0000256" key="5">
    <source>
        <dbReference type="ARBA" id="ARBA00022729"/>
    </source>
</evidence>
<evidence type="ECO:0000256" key="6">
    <source>
        <dbReference type="ARBA" id="ARBA00023136"/>
    </source>
</evidence>
<evidence type="ECO:0000256" key="4">
    <source>
        <dbReference type="ARBA" id="ARBA00022692"/>
    </source>
</evidence>
<dbReference type="Proteomes" id="UP000190848">
    <property type="component" value="Chromosome"/>
</dbReference>
<evidence type="ECO:0000256" key="1">
    <source>
        <dbReference type="ARBA" id="ARBA00004571"/>
    </source>
</evidence>
<keyword evidence="4 8" id="KW-0812">Transmembrane</keyword>
<evidence type="ECO:0000313" key="11">
    <source>
        <dbReference type="Proteomes" id="UP000190848"/>
    </source>
</evidence>
<dbReference type="SUPFAM" id="SSF56935">
    <property type="entry name" value="Porins"/>
    <property type="match status" value="1"/>
</dbReference>
<proteinExistence type="inferred from homology"/>
<dbReference type="GO" id="GO:0015344">
    <property type="term" value="F:siderophore uptake transmembrane transporter activity"/>
    <property type="evidence" value="ECO:0007669"/>
    <property type="project" value="TreeGrafter"/>
</dbReference>
<sequence>MTLSANLSKSWIFSLYDQNIKHIEEVSFSKLRSVKSEIEKKGFAVNVIEMKDFTSRNMQTVEVLDQTVGVRIRQNGGLGSGIAFNINGMTGNSIRILIDGIPSTSYGASFDINSIPPAMIDRIEVYKGVLPGYIADDALGGAINIILKKEAGNTLGLSLSYGSFNTLQTNFNGSYRAKKGFTANVSGFYNYSDNDYKIWGRGIYNIAPNGMVIPTEAKRFNDVFDSKGTVIETGFTKVKWADQFLLGYTHSESYKEVQHGLFMARPYKGRFTEANLNVFSLNYKKTNLVKNLDVGINALYSIRERKVNDTVTWLYNWDGNVVLGLFGEPLRSPYGAQQGQPTLMTNRLKTFSTRTALTYHLNKQNRFILNYLFQNIDRVDDDAARTIQEREYIGTRNLSKSNASLTYELNAFKDKLKISVFGKYYEQNSGRMDPVVRIINGESVRVEERENRKVSAEGYGVAASYLLNPALVLLTSAEKAVRLPNENELFGDPGENIVQNFTLRPELSNNVNLGFKAGTFRYREHQFSVSVNAFLRDTKDKIMRFVISNNINEASQSLPYVNYLATKSTGMDVELMYSFHRKLFINYNISRFKTVFNRSDDSYKGMQVPNEPYFTMNGALRYVFDNVFAKGSRFNLFYSYRNVKDFNSFIPRSGNIGGVDHFKIPEQNIHDVGVGYQFPKKDFIVSFDAKNIFNRQVYDNFAVQRPGRAFYLKINYNLINLNK</sequence>
<dbReference type="InterPro" id="IPR036942">
    <property type="entry name" value="Beta-barrel_TonB_sf"/>
</dbReference>
<accession>A0AAU8VGE7</accession>
<keyword evidence="2 8" id="KW-0813">Transport</keyword>
<name>A0AAU8VGE7_9FLAO</name>